<gene>
    <name evidence="11" type="primary">TRM8</name>
    <name evidence="13" type="ORF">B0A54_05290</name>
</gene>
<dbReference type="NCBIfam" id="TIGR00091">
    <property type="entry name" value="tRNA (guanosine(46)-N7)-methyltransferase TrmB"/>
    <property type="match status" value="1"/>
</dbReference>
<dbReference type="GO" id="GO:0106143">
    <property type="term" value="C:tRNA (m7G46) methyltransferase complex"/>
    <property type="evidence" value="ECO:0007669"/>
    <property type="project" value="UniProtKB-ARBA"/>
</dbReference>
<dbReference type="UniPathway" id="UPA00989"/>
<keyword evidence="5 11" id="KW-0808">Transferase</keyword>
<comment type="catalytic activity">
    <reaction evidence="1 11">
        <text>guanosine(46) in tRNA + S-adenosyl-L-methionine = N(7)-methylguanosine(46) in tRNA + S-adenosyl-L-homocysteine</text>
        <dbReference type="Rhea" id="RHEA:42708"/>
        <dbReference type="Rhea" id="RHEA-COMP:10188"/>
        <dbReference type="Rhea" id="RHEA-COMP:10189"/>
        <dbReference type="ChEBI" id="CHEBI:57856"/>
        <dbReference type="ChEBI" id="CHEBI:59789"/>
        <dbReference type="ChEBI" id="CHEBI:74269"/>
        <dbReference type="ChEBI" id="CHEBI:74480"/>
        <dbReference type="EC" id="2.1.1.33"/>
    </reaction>
</comment>
<comment type="caution">
    <text evidence="13">The sequence shown here is derived from an EMBL/GenBank/DDBJ whole genome shotgun (WGS) entry which is preliminary data.</text>
</comment>
<dbReference type="SUPFAM" id="SSF53335">
    <property type="entry name" value="S-adenosyl-L-methionine-dependent methyltransferases"/>
    <property type="match status" value="1"/>
</dbReference>
<dbReference type="InterPro" id="IPR025763">
    <property type="entry name" value="Trm8_euk"/>
</dbReference>
<evidence type="ECO:0000256" key="10">
    <source>
        <dbReference type="ARBA" id="ARBA00060552"/>
    </source>
</evidence>
<evidence type="ECO:0000256" key="7">
    <source>
        <dbReference type="ARBA" id="ARBA00022694"/>
    </source>
</evidence>
<evidence type="ECO:0000256" key="12">
    <source>
        <dbReference type="SAM" id="MobiDB-lite"/>
    </source>
</evidence>
<comment type="pathway">
    <text evidence="10 11">tRNA modification; N(7)-methylguanine-tRNA biosynthesis.</text>
</comment>
<evidence type="ECO:0000313" key="14">
    <source>
        <dbReference type="Proteomes" id="UP000310066"/>
    </source>
</evidence>
<evidence type="ECO:0000256" key="5">
    <source>
        <dbReference type="ARBA" id="ARBA00022679"/>
    </source>
</evidence>
<evidence type="ECO:0000256" key="6">
    <source>
        <dbReference type="ARBA" id="ARBA00022691"/>
    </source>
</evidence>
<reference evidence="13 14" key="1">
    <citation type="submission" date="2017-03" db="EMBL/GenBank/DDBJ databases">
        <title>Genomes of endolithic fungi from Antarctica.</title>
        <authorList>
            <person name="Coleine C."/>
            <person name="Masonjones S."/>
            <person name="Stajich J.E."/>
        </authorList>
    </citation>
    <scope>NUCLEOTIDE SEQUENCE [LARGE SCALE GENOMIC DNA]</scope>
    <source>
        <strain evidence="13 14">CCFEE 5311</strain>
    </source>
</reference>
<keyword evidence="7 11" id="KW-0819">tRNA processing</keyword>
<keyword evidence="3 11" id="KW-0820">tRNA-binding</keyword>
<dbReference type="EC" id="2.1.1.33" evidence="11"/>
<keyword evidence="8 11" id="KW-0694">RNA-binding</keyword>
<feature type="binding site" evidence="11">
    <location>
        <begin position="156"/>
        <end position="157"/>
    </location>
    <ligand>
        <name>S-adenosyl-L-methionine</name>
        <dbReference type="ChEBI" id="CHEBI:59789"/>
    </ligand>
</feature>
<comment type="similarity">
    <text evidence="11">Belongs to the class I-like SAM-binding methyltransferase superfamily. TrmB family.</text>
</comment>
<comment type="subunit">
    <text evidence="11">Forms a complex with TRM82.</text>
</comment>
<evidence type="ECO:0000256" key="3">
    <source>
        <dbReference type="ARBA" id="ARBA00022555"/>
    </source>
</evidence>
<accession>A0A4U0V4A9</accession>
<organism evidence="13 14">
    <name type="scientific">Friedmanniomyces endolithicus</name>
    <dbReference type="NCBI Taxonomy" id="329885"/>
    <lineage>
        <taxon>Eukaryota</taxon>
        <taxon>Fungi</taxon>
        <taxon>Dikarya</taxon>
        <taxon>Ascomycota</taxon>
        <taxon>Pezizomycotina</taxon>
        <taxon>Dothideomycetes</taxon>
        <taxon>Dothideomycetidae</taxon>
        <taxon>Mycosphaerellales</taxon>
        <taxon>Teratosphaeriaceae</taxon>
        <taxon>Friedmanniomyces</taxon>
    </lineage>
</organism>
<evidence type="ECO:0000256" key="8">
    <source>
        <dbReference type="ARBA" id="ARBA00022884"/>
    </source>
</evidence>
<feature type="active site" evidence="11">
    <location>
        <position position="179"/>
    </location>
</feature>
<dbReference type="FunFam" id="3.40.50.150:FF:000060">
    <property type="entry name" value="tRNA (guanine-N(7)-)-methyltransferase"/>
    <property type="match status" value="1"/>
</dbReference>
<dbReference type="GO" id="GO:0008176">
    <property type="term" value="F:tRNA (guanine(46)-N7)-methyltransferase activity"/>
    <property type="evidence" value="ECO:0007669"/>
    <property type="project" value="UniProtKB-UniRule"/>
</dbReference>
<feature type="binding site" evidence="11">
    <location>
        <position position="176"/>
    </location>
    <ligand>
        <name>S-adenosyl-L-methionine</name>
        <dbReference type="ChEBI" id="CHEBI:59789"/>
    </ligand>
</feature>
<feature type="binding site" evidence="11">
    <location>
        <begin position="121"/>
        <end position="122"/>
    </location>
    <ligand>
        <name>S-adenosyl-L-methionine</name>
        <dbReference type="ChEBI" id="CHEBI:59789"/>
    </ligand>
</feature>
<proteinExistence type="inferred from homology"/>
<protein>
    <recommendedName>
        <fullName evidence="11">tRNA (guanine-N(7)-)-methyltransferase</fullName>
        <ecNumber evidence="11">2.1.1.33</ecNumber>
    </recommendedName>
    <alternativeName>
        <fullName evidence="11">Transfer RNA methyltransferase 8</fullName>
    </alternativeName>
    <alternativeName>
        <fullName evidence="11">tRNA (guanine(46)-N(7))-methyltransferase</fullName>
    </alternativeName>
    <alternativeName>
        <fullName evidence="11">tRNA(m7G46)-methyltransferase</fullName>
    </alternativeName>
</protein>
<dbReference type="Proteomes" id="UP000310066">
    <property type="component" value="Unassembled WGS sequence"/>
</dbReference>
<dbReference type="EMBL" id="NAJP01000018">
    <property type="protein sequence ID" value="TKA43508.1"/>
    <property type="molecule type" value="Genomic_DNA"/>
</dbReference>
<keyword evidence="9 11" id="KW-0539">Nucleus</keyword>
<dbReference type="STRING" id="329885.A0A4U0V4A9"/>
<keyword evidence="4 11" id="KW-0489">Methyltransferase</keyword>
<keyword evidence="6 11" id="KW-0949">S-adenosyl-L-methionine</keyword>
<evidence type="ECO:0000256" key="4">
    <source>
        <dbReference type="ARBA" id="ARBA00022603"/>
    </source>
</evidence>
<feature type="binding site" evidence="11">
    <location>
        <begin position="254"/>
        <end position="256"/>
    </location>
    <ligand>
        <name>S-adenosyl-L-methionine</name>
        <dbReference type="ChEBI" id="CHEBI:59789"/>
    </ligand>
</feature>
<name>A0A4U0V4A9_9PEZI</name>
<dbReference type="HAMAP" id="MF_03055">
    <property type="entry name" value="tRNA_methyltr_TrmB_euk"/>
    <property type="match status" value="1"/>
</dbReference>
<evidence type="ECO:0000256" key="9">
    <source>
        <dbReference type="ARBA" id="ARBA00023242"/>
    </source>
</evidence>
<evidence type="ECO:0000313" key="13">
    <source>
        <dbReference type="EMBL" id="TKA43508.1"/>
    </source>
</evidence>
<sequence>MAGPPKKRQKRDESKQEEGQMPQKKFYRQRAHANPFSDHDLTYPASPAAMDWSQHYPAFATTTPSSIPTHDPRTTPPDPNNEIQVPQISQQVQIADIGCGFGGLLFALAPKMPSTLILGLEIRTSVTEFVQEKAKALRLQHASSGLYRNVSCIRANTMKFLPNFFVKGQLSKIFLCFPDPHFKARKHKARIVSGTLNSEYAFVLAAGGRVYTITDVEDLHLWIAKHFEGHASFERVGEEELEGDECVETMRRETEEGKKVERNGGRKFVVVFRRLEDPPCP</sequence>
<dbReference type="InterPro" id="IPR029063">
    <property type="entry name" value="SAM-dependent_MTases_sf"/>
</dbReference>
<feature type="binding site" evidence="11">
    <location>
        <position position="98"/>
    </location>
    <ligand>
        <name>S-adenosyl-L-methionine</name>
        <dbReference type="ChEBI" id="CHEBI:59789"/>
    </ligand>
</feature>
<dbReference type="Pfam" id="PF02390">
    <property type="entry name" value="Methyltransf_4"/>
    <property type="match status" value="1"/>
</dbReference>
<evidence type="ECO:0000256" key="1">
    <source>
        <dbReference type="ARBA" id="ARBA00000142"/>
    </source>
</evidence>
<dbReference type="PANTHER" id="PTHR23417:SF16">
    <property type="entry name" value="TRNA (GUANINE-N(7)-)-METHYLTRANSFERASE"/>
    <property type="match status" value="1"/>
</dbReference>
<dbReference type="Gene3D" id="3.40.50.150">
    <property type="entry name" value="Vaccinia Virus protein VP39"/>
    <property type="match status" value="1"/>
</dbReference>
<evidence type="ECO:0000256" key="2">
    <source>
        <dbReference type="ARBA" id="ARBA00004123"/>
    </source>
</evidence>
<dbReference type="PANTHER" id="PTHR23417">
    <property type="entry name" value="3-DEOXY-D-MANNO-OCTULOSONIC-ACID TRANSFERASE/TRNA GUANINE-N 7 - -METHYLTRANSFERASE"/>
    <property type="match status" value="1"/>
</dbReference>
<dbReference type="AlphaFoldDB" id="A0A4U0V4A9"/>
<dbReference type="GO" id="GO:0000049">
    <property type="term" value="F:tRNA binding"/>
    <property type="evidence" value="ECO:0007669"/>
    <property type="project" value="UniProtKB-UniRule"/>
</dbReference>
<comment type="subcellular location">
    <subcellularLocation>
        <location evidence="2 11">Nucleus</location>
    </subcellularLocation>
</comment>
<dbReference type="PROSITE" id="PS51625">
    <property type="entry name" value="SAM_MT_TRMB"/>
    <property type="match status" value="1"/>
</dbReference>
<dbReference type="InterPro" id="IPR003358">
    <property type="entry name" value="tRNA_(Gua-N-7)_MeTrfase_Trmb"/>
</dbReference>
<dbReference type="OrthoDB" id="47276at2759"/>
<feature type="region of interest" description="Disordered" evidence="12">
    <location>
        <begin position="1"/>
        <end position="42"/>
    </location>
</feature>
<dbReference type="CDD" id="cd02440">
    <property type="entry name" value="AdoMet_MTases"/>
    <property type="match status" value="1"/>
</dbReference>
<comment type="function">
    <text evidence="11">Catalyzes the formation of N(7)-methylguanine at position 46 (m7G46) in tRNA.</text>
</comment>
<dbReference type="GO" id="GO:0005634">
    <property type="term" value="C:nucleus"/>
    <property type="evidence" value="ECO:0007669"/>
    <property type="project" value="UniProtKB-SubCell"/>
</dbReference>
<evidence type="ECO:0000256" key="11">
    <source>
        <dbReference type="HAMAP-Rule" id="MF_03055"/>
    </source>
</evidence>